<keyword evidence="4 5" id="KW-0408">Iron</keyword>
<dbReference type="CDD" id="cd08916">
    <property type="entry name" value="TrHb3_P"/>
    <property type="match status" value="1"/>
</dbReference>
<dbReference type="GO" id="GO:0019825">
    <property type="term" value="F:oxygen binding"/>
    <property type="evidence" value="ECO:0007669"/>
    <property type="project" value="InterPro"/>
</dbReference>
<proteinExistence type="predicted"/>
<feature type="binding site" description="distal binding residue" evidence="5">
    <location>
        <position position="67"/>
    </location>
    <ligand>
        <name>heme</name>
        <dbReference type="ChEBI" id="CHEBI:30413"/>
    </ligand>
    <ligandPart>
        <name>Fe</name>
        <dbReference type="ChEBI" id="CHEBI:18248"/>
    </ligandPart>
</feature>
<name>A0A563TYP4_9SPHI</name>
<keyword evidence="3 5" id="KW-0479">Metal-binding</keyword>
<sequence length="135" mass="15786">MADIENMDSIRLLVDEFYSKVRGDVLLSPVFVEFIEDWQPHLLKMYAFWNTVLFGVPDYKGNPFVHHAKLTVTTRHFYRWLELFSETIDLHFQGHKAEEAKKRAEIMANMFQSRMAQITDKKNNGSLTFAGGNQK</sequence>
<dbReference type="SUPFAM" id="SSF46458">
    <property type="entry name" value="Globin-like"/>
    <property type="match status" value="1"/>
</dbReference>
<accession>A0A563TYP4</accession>
<dbReference type="AlphaFoldDB" id="A0A563TYP4"/>
<dbReference type="Pfam" id="PF01152">
    <property type="entry name" value="Bac_globin"/>
    <property type="match status" value="1"/>
</dbReference>
<evidence type="ECO:0000256" key="1">
    <source>
        <dbReference type="ARBA" id="ARBA00022448"/>
    </source>
</evidence>
<dbReference type="Proteomes" id="UP000320042">
    <property type="component" value="Unassembled WGS sequence"/>
</dbReference>
<protein>
    <submittedName>
        <fullName evidence="6">Group III truncated hemoglobin</fullName>
    </submittedName>
</protein>
<dbReference type="GO" id="GO:0020037">
    <property type="term" value="F:heme binding"/>
    <property type="evidence" value="ECO:0007669"/>
    <property type="project" value="InterPro"/>
</dbReference>
<dbReference type="InterPro" id="IPR001486">
    <property type="entry name" value="Hemoglobin_trunc"/>
</dbReference>
<dbReference type="InterPro" id="IPR009050">
    <property type="entry name" value="Globin-like_sf"/>
</dbReference>
<dbReference type="RefSeq" id="WP_146383394.1">
    <property type="nucleotide sequence ID" value="NZ_VOEJ01000011.1"/>
</dbReference>
<comment type="caution">
    <text evidence="6">The sequence shown here is derived from an EMBL/GenBank/DDBJ whole genome shotgun (WGS) entry which is preliminary data.</text>
</comment>
<dbReference type="GO" id="GO:0046872">
    <property type="term" value="F:metal ion binding"/>
    <property type="evidence" value="ECO:0007669"/>
    <property type="project" value="UniProtKB-KW"/>
</dbReference>
<evidence type="ECO:0000256" key="4">
    <source>
        <dbReference type="ARBA" id="ARBA00023004"/>
    </source>
</evidence>
<dbReference type="Gene3D" id="1.10.490.10">
    <property type="entry name" value="Globins"/>
    <property type="match status" value="1"/>
</dbReference>
<reference evidence="6 7" key="1">
    <citation type="submission" date="2019-07" db="EMBL/GenBank/DDBJ databases">
        <authorList>
            <person name="Kim J."/>
        </authorList>
    </citation>
    <scope>NUCLEOTIDE SEQUENCE [LARGE SCALE GENOMIC DNA]</scope>
    <source>
        <strain evidence="7">dk17</strain>
    </source>
</reference>
<keyword evidence="2 5" id="KW-0349">Heme</keyword>
<evidence type="ECO:0000256" key="2">
    <source>
        <dbReference type="ARBA" id="ARBA00022617"/>
    </source>
</evidence>
<gene>
    <name evidence="6" type="ORF">FPZ43_18375</name>
</gene>
<dbReference type="InterPro" id="IPR012292">
    <property type="entry name" value="Globin/Proto"/>
</dbReference>
<dbReference type="EMBL" id="VOEJ01000011">
    <property type="protein sequence ID" value="TWR24393.1"/>
    <property type="molecule type" value="Genomic_DNA"/>
</dbReference>
<evidence type="ECO:0000256" key="5">
    <source>
        <dbReference type="PIRSR" id="PIRSR601486-1"/>
    </source>
</evidence>
<evidence type="ECO:0000313" key="6">
    <source>
        <dbReference type="EMBL" id="TWR24393.1"/>
    </source>
</evidence>
<dbReference type="OrthoDB" id="25954at2"/>
<evidence type="ECO:0000313" key="7">
    <source>
        <dbReference type="Proteomes" id="UP000320042"/>
    </source>
</evidence>
<organism evidence="6 7">
    <name type="scientific">Mucilaginibacter pallidiroseus</name>
    <dbReference type="NCBI Taxonomy" id="2599295"/>
    <lineage>
        <taxon>Bacteria</taxon>
        <taxon>Pseudomonadati</taxon>
        <taxon>Bacteroidota</taxon>
        <taxon>Sphingobacteriia</taxon>
        <taxon>Sphingobacteriales</taxon>
        <taxon>Sphingobacteriaceae</taxon>
        <taxon>Mucilaginibacter</taxon>
    </lineage>
</organism>
<evidence type="ECO:0000256" key="3">
    <source>
        <dbReference type="ARBA" id="ARBA00022723"/>
    </source>
</evidence>
<keyword evidence="1" id="KW-0813">Transport</keyword>
<keyword evidence="7" id="KW-1185">Reference proteome</keyword>